<protein>
    <submittedName>
        <fullName evidence="1">Uncharacterized protein</fullName>
    </submittedName>
</protein>
<evidence type="ECO:0000313" key="1">
    <source>
        <dbReference type="EMBL" id="MCI47720.1"/>
    </source>
</evidence>
<name>A0A392SIG6_9FABA</name>
<dbReference type="AlphaFoldDB" id="A0A392SIG6"/>
<dbReference type="EMBL" id="LXQA010376155">
    <property type="protein sequence ID" value="MCI47720.1"/>
    <property type="molecule type" value="Genomic_DNA"/>
</dbReference>
<dbReference type="Proteomes" id="UP000265520">
    <property type="component" value="Unassembled WGS sequence"/>
</dbReference>
<sequence>MATTGVVISLADFREKKGF</sequence>
<organism evidence="1 2">
    <name type="scientific">Trifolium medium</name>
    <dbReference type="NCBI Taxonomy" id="97028"/>
    <lineage>
        <taxon>Eukaryota</taxon>
        <taxon>Viridiplantae</taxon>
        <taxon>Streptophyta</taxon>
        <taxon>Embryophyta</taxon>
        <taxon>Tracheophyta</taxon>
        <taxon>Spermatophyta</taxon>
        <taxon>Magnoliopsida</taxon>
        <taxon>eudicotyledons</taxon>
        <taxon>Gunneridae</taxon>
        <taxon>Pentapetalae</taxon>
        <taxon>rosids</taxon>
        <taxon>fabids</taxon>
        <taxon>Fabales</taxon>
        <taxon>Fabaceae</taxon>
        <taxon>Papilionoideae</taxon>
        <taxon>50 kb inversion clade</taxon>
        <taxon>NPAAA clade</taxon>
        <taxon>Hologalegina</taxon>
        <taxon>IRL clade</taxon>
        <taxon>Trifolieae</taxon>
        <taxon>Trifolium</taxon>
    </lineage>
</organism>
<accession>A0A392SIG6</accession>
<keyword evidence="2" id="KW-1185">Reference proteome</keyword>
<comment type="caution">
    <text evidence="1">The sequence shown here is derived from an EMBL/GenBank/DDBJ whole genome shotgun (WGS) entry which is preliminary data.</text>
</comment>
<proteinExistence type="predicted"/>
<feature type="non-terminal residue" evidence="1">
    <location>
        <position position="19"/>
    </location>
</feature>
<reference evidence="1 2" key="1">
    <citation type="journal article" date="2018" name="Front. Plant Sci.">
        <title>Red Clover (Trifolium pratense) and Zigzag Clover (T. medium) - A Picture of Genomic Similarities and Differences.</title>
        <authorList>
            <person name="Dluhosova J."/>
            <person name="Istvanek J."/>
            <person name="Nedelnik J."/>
            <person name="Repkova J."/>
        </authorList>
    </citation>
    <scope>NUCLEOTIDE SEQUENCE [LARGE SCALE GENOMIC DNA]</scope>
    <source>
        <strain evidence="2">cv. 10/8</strain>
        <tissue evidence="1">Leaf</tissue>
    </source>
</reference>
<evidence type="ECO:0000313" key="2">
    <source>
        <dbReference type="Proteomes" id="UP000265520"/>
    </source>
</evidence>